<keyword evidence="1" id="KW-1133">Transmembrane helix</keyword>
<accession>A0ABX1GD74</accession>
<comment type="caution">
    <text evidence="2">The sequence shown here is derived from an EMBL/GenBank/DDBJ whole genome shotgun (WGS) entry which is preliminary data.</text>
</comment>
<feature type="transmembrane region" description="Helical" evidence="1">
    <location>
        <begin position="51"/>
        <end position="73"/>
    </location>
</feature>
<feature type="transmembrane region" description="Helical" evidence="1">
    <location>
        <begin position="131"/>
        <end position="150"/>
    </location>
</feature>
<evidence type="ECO:0000256" key="1">
    <source>
        <dbReference type="SAM" id="Phobius"/>
    </source>
</evidence>
<evidence type="ECO:0000313" key="2">
    <source>
        <dbReference type="EMBL" id="NKI16447.1"/>
    </source>
</evidence>
<reference evidence="2 3" key="1">
    <citation type="submission" date="2020-04" db="EMBL/GenBank/DDBJ databases">
        <authorList>
            <person name="Yoon J."/>
        </authorList>
    </citation>
    <scope>NUCLEOTIDE SEQUENCE [LARGE SCALE GENOMIC DNA]</scope>
    <source>
        <strain evidence="2 3">KMU-166</strain>
    </source>
</reference>
<evidence type="ECO:0000313" key="3">
    <source>
        <dbReference type="Proteomes" id="UP000765845"/>
    </source>
</evidence>
<dbReference type="Proteomes" id="UP000765845">
    <property type="component" value="Unassembled WGS sequence"/>
</dbReference>
<feature type="transmembrane region" description="Helical" evidence="1">
    <location>
        <begin position="98"/>
        <end position="125"/>
    </location>
</feature>
<keyword evidence="3" id="KW-1185">Reference proteome</keyword>
<organism evidence="2 3">
    <name type="scientific">Spongiibacter thalassae</name>
    <dbReference type="NCBI Taxonomy" id="2721624"/>
    <lineage>
        <taxon>Bacteria</taxon>
        <taxon>Pseudomonadati</taxon>
        <taxon>Pseudomonadota</taxon>
        <taxon>Gammaproteobacteria</taxon>
        <taxon>Cellvibrionales</taxon>
        <taxon>Spongiibacteraceae</taxon>
        <taxon>Spongiibacter</taxon>
    </lineage>
</organism>
<keyword evidence="1" id="KW-0812">Transmembrane</keyword>
<proteinExistence type="predicted"/>
<feature type="transmembrane region" description="Helical" evidence="1">
    <location>
        <begin position="21"/>
        <end position="39"/>
    </location>
</feature>
<gene>
    <name evidence="2" type="ORF">HCU74_03330</name>
</gene>
<keyword evidence="1" id="KW-0472">Membrane</keyword>
<name>A0ABX1GD74_9GAMM</name>
<dbReference type="EMBL" id="JAAWWK010000001">
    <property type="protein sequence ID" value="NKI16447.1"/>
    <property type="molecule type" value="Genomic_DNA"/>
</dbReference>
<protein>
    <submittedName>
        <fullName evidence="2">Uncharacterized protein</fullName>
    </submittedName>
</protein>
<dbReference type="RefSeq" id="WP_168448966.1">
    <property type="nucleotide sequence ID" value="NZ_JAAWWK010000001.1"/>
</dbReference>
<sequence>MMGISLPVDLNRHLRKEMVTNFAINLVINGAIAWFAFGASQRVPMWGEHGYGADLAITAFFLCWIIGAIFVAMHRSKVRKGKFAPLAITVPAWLPRNALLFGLLLGIVALLTVFPITVGVLWVFGLSNIDLLAFSIFKGAWAGVLACIVIPPSVIFGMATVDAAAPVSAGS</sequence>